<evidence type="ECO:0000259" key="3">
    <source>
        <dbReference type="Pfam" id="PF02230"/>
    </source>
</evidence>
<dbReference type="Proteomes" id="UP000011689">
    <property type="component" value="Unassembled WGS sequence"/>
</dbReference>
<dbReference type="STRING" id="1227481.C467_14009"/>
<dbReference type="InterPro" id="IPR003140">
    <property type="entry name" value="PLipase/COase/thioEstase"/>
</dbReference>
<dbReference type="SUPFAM" id="SSF53474">
    <property type="entry name" value="alpha/beta-Hydrolases"/>
    <property type="match status" value="1"/>
</dbReference>
<evidence type="ECO:0000313" key="4">
    <source>
        <dbReference type="EMBL" id="ELZ52538.1"/>
    </source>
</evidence>
<protein>
    <submittedName>
        <fullName evidence="4">Phospholipase/carboxylesterase</fullName>
    </submittedName>
</protein>
<keyword evidence="5" id="KW-1185">Reference proteome</keyword>
<feature type="domain" description="Phospholipase/carboxylesterase/thioesterase" evidence="3">
    <location>
        <begin position="23"/>
        <end position="223"/>
    </location>
</feature>
<dbReference type="InterPro" id="IPR029058">
    <property type="entry name" value="AB_hydrolase_fold"/>
</dbReference>
<name>M0EZR2_9EURY</name>
<dbReference type="Pfam" id="PF02230">
    <property type="entry name" value="Abhydrolase_2"/>
    <property type="match status" value="1"/>
</dbReference>
<dbReference type="AlphaFoldDB" id="M0EZR2"/>
<proteinExistence type="inferred from homology"/>
<dbReference type="PATRIC" id="fig|1227481.4.peg.2758"/>
<evidence type="ECO:0000256" key="2">
    <source>
        <dbReference type="ARBA" id="ARBA00022801"/>
    </source>
</evidence>
<organism evidence="4 5">
    <name type="scientific">Halorubrum hochstenium ATCC 700873</name>
    <dbReference type="NCBI Taxonomy" id="1227481"/>
    <lineage>
        <taxon>Archaea</taxon>
        <taxon>Methanobacteriati</taxon>
        <taxon>Methanobacteriota</taxon>
        <taxon>Stenosarchaea group</taxon>
        <taxon>Halobacteria</taxon>
        <taxon>Halobacteriales</taxon>
        <taxon>Haloferacaceae</taxon>
        <taxon>Halorubrum</taxon>
    </lineage>
</organism>
<dbReference type="Gene3D" id="3.40.50.1820">
    <property type="entry name" value="alpha/beta hydrolase"/>
    <property type="match status" value="1"/>
</dbReference>
<dbReference type="RefSeq" id="WP_008586471.1">
    <property type="nucleotide sequence ID" value="NZ_AOJO01000064.1"/>
</dbReference>
<dbReference type="PANTHER" id="PTHR10655:SF17">
    <property type="entry name" value="LYSOPHOSPHOLIPASE-LIKE PROTEIN 1"/>
    <property type="match status" value="1"/>
</dbReference>
<sequence>MSRRIRGVSGPHAEATLVTGGAPAAAAEAAVVLVHGRGGTPEGLIRLADEFYRSGVAFLAPGAVRSTWYPAPHEASLSANEPALTAAVDCVAAAVDAARDAGVPPERVVIVGVSQGGAVVAEFLRRRPGRFGGAFVVSAALPGDDLGAADVEGTEREADGGGPLAGTPVALDSSEADPYVPADRVRATARVFERAGAAVDLRIDPGDGHGLSDATMARIGERLDELLGDGD</sequence>
<dbReference type="GO" id="GO:0016787">
    <property type="term" value="F:hydrolase activity"/>
    <property type="evidence" value="ECO:0007669"/>
    <property type="project" value="UniProtKB-KW"/>
</dbReference>
<evidence type="ECO:0000256" key="1">
    <source>
        <dbReference type="ARBA" id="ARBA00006499"/>
    </source>
</evidence>
<dbReference type="InterPro" id="IPR050565">
    <property type="entry name" value="LYPA1-2/EST-like"/>
</dbReference>
<dbReference type="OrthoDB" id="203477at2157"/>
<gene>
    <name evidence="4" type="ORF">C467_14009</name>
</gene>
<dbReference type="GeneID" id="72714949"/>
<comment type="similarity">
    <text evidence="1">Belongs to the AB hydrolase superfamily. AB hydrolase 2 family.</text>
</comment>
<comment type="caution">
    <text evidence="4">The sequence shown here is derived from an EMBL/GenBank/DDBJ whole genome shotgun (WGS) entry which is preliminary data.</text>
</comment>
<accession>M0EZR2</accession>
<keyword evidence="2" id="KW-0378">Hydrolase</keyword>
<dbReference type="PANTHER" id="PTHR10655">
    <property type="entry name" value="LYSOPHOSPHOLIPASE-RELATED"/>
    <property type="match status" value="1"/>
</dbReference>
<evidence type="ECO:0000313" key="5">
    <source>
        <dbReference type="Proteomes" id="UP000011689"/>
    </source>
</evidence>
<reference evidence="4 5" key="1">
    <citation type="journal article" date="2014" name="PLoS Genet.">
        <title>Phylogenetically driven sequencing of extremely halophilic archaea reveals strategies for static and dynamic osmo-response.</title>
        <authorList>
            <person name="Becker E.A."/>
            <person name="Seitzer P.M."/>
            <person name="Tritt A."/>
            <person name="Larsen D."/>
            <person name="Krusor M."/>
            <person name="Yao A.I."/>
            <person name="Wu D."/>
            <person name="Madern D."/>
            <person name="Eisen J.A."/>
            <person name="Darling A.E."/>
            <person name="Facciotti M.T."/>
        </authorList>
    </citation>
    <scope>NUCLEOTIDE SEQUENCE [LARGE SCALE GENOMIC DNA]</scope>
    <source>
        <strain evidence="4 5">ATCC 700873</strain>
    </source>
</reference>
<dbReference type="EMBL" id="AOJO01000064">
    <property type="protein sequence ID" value="ELZ52538.1"/>
    <property type="molecule type" value="Genomic_DNA"/>
</dbReference>